<name>A0A4C1TEP5_EUMVA</name>
<dbReference type="EMBL" id="BGZK01000054">
    <property type="protein sequence ID" value="GBP12979.1"/>
    <property type="molecule type" value="Genomic_DNA"/>
</dbReference>
<dbReference type="Proteomes" id="UP000299102">
    <property type="component" value="Unassembled WGS sequence"/>
</dbReference>
<reference evidence="2 3" key="1">
    <citation type="journal article" date="2019" name="Commun. Biol.">
        <title>The bagworm genome reveals a unique fibroin gene that provides high tensile strength.</title>
        <authorList>
            <person name="Kono N."/>
            <person name="Nakamura H."/>
            <person name="Ohtoshi R."/>
            <person name="Tomita M."/>
            <person name="Numata K."/>
            <person name="Arakawa K."/>
        </authorList>
    </citation>
    <scope>NUCLEOTIDE SEQUENCE [LARGE SCALE GENOMIC DNA]</scope>
</reference>
<feature type="compositionally biased region" description="Basic and acidic residues" evidence="1">
    <location>
        <begin position="184"/>
        <end position="197"/>
    </location>
</feature>
<sequence length="402" mass="45527">MLPPDSISEAFLEPLKPHRFSYETSYAAATLRKKNERTAASAPTLIKPENKKLKTVPRLESRTKKKTATCNLNVECDWDRILTRNNIIVTYSNRHRNRNYNRIETRNENKAKPIVRSEPRVGLEFKWITRLGPENRNKKAGIGTENLGFVADSNPRESAIGMDSANVTGTDGGNVNKPETNRNPNKERVREQDHSSRLEIDSIPPYCASTAHVINHDSNHGSPLGSNRSPTFNHDLNPALDSDSSLALDLTLDSVPDSVLDSNPVLDLNADSNSVFDSILNKLFQRVVYQRVVAPKTRVLPTAKLIYYEIASAFDCLFSFAYNSNPERIYVNLDPVGYCYYQCNRTTLWTNEPTDRETLHCVTCKNVKFDVNENTPLIKLRFIRQAQPERLGTTFVRGLKLM</sequence>
<organism evidence="2 3">
    <name type="scientific">Eumeta variegata</name>
    <name type="common">Bagworm moth</name>
    <name type="synonym">Eumeta japonica</name>
    <dbReference type="NCBI Taxonomy" id="151549"/>
    <lineage>
        <taxon>Eukaryota</taxon>
        <taxon>Metazoa</taxon>
        <taxon>Ecdysozoa</taxon>
        <taxon>Arthropoda</taxon>
        <taxon>Hexapoda</taxon>
        <taxon>Insecta</taxon>
        <taxon>Pterygota</taxon>
        <taxon>Neoptera</taxon>
        <taxon>Endopterygota</taxon>
        <taxon>Lepidoptera</taxon>
        <taxon>Glossata</taxon>
        <taxon>Ditrysia</taxon>
        <taxon>Tineoidea</taxon>
        <taxon>Psychidae</taxon>
        <taxon>Oiketicinae</taxon>
        <taxon>Eumeta</taxon>
    </lineage>
</organism>
<keyword evidence="3" id="KW-1185">Reference proteome</keyword>
<proteinExistence type="predicted"/>
<gene>
    <name evidence="2" type="ORF">EVAR_79315_1</name>
</gene>
<feature type="region of interest" description="Disordered" evidence="1">
    <location>
        <begin position="163"/>
        <end position="197"/>
    </location>
</feature>
<accession>A0A4C1TEP5</accession>
<dbReference type="AlphaFoldDB" id="A0A4C1TEP5"/>
<evidence type="ECO:0000313" key="3">
    <source>
        <dbReference type="Proteomes" id="UP000299102"/>
    </source>
</evidence>
<protein>
    <submittedName>
        <fullName evidence="2">Uncharacterized protein</fullName>
    </submittedName>
</protein>
<evidence type="ECO:0000313" key="2">
    <source>
        <dbReference type="EMBL" id="GBP12979.1"/>
    </source>
</evidence>
<evidence type="ECO:0000256" key="1">
    <source>
        <dbReference type="SAM" id="MobiDB-lite"/>
    </source>
</evidence>
<comment type="caution">
    <text evidence="2">The sequence shown here is derived from an EMBL/GenBank/DDBJ whole genome shotgun (WGS) entry which is preliminary data.</text>
</comment>